<dbReference type="PROSITE" id="PS50303">
    <property type="entry name" value="PUM_HD"/>
    <property type="match status" value="1"/>
</dbReference>
<reference evidence="5" key="1">
    <citation type="journal article" date="2018" name="DNA Res.">
        <title>Multiple hybrid de novo genome assembly of finger millet, an orphan allotetraploid crop.</title>
        <authorList>
            <person name="Hatakeyama M."/>
            <person name="Aluri S."/>
            <person name="Balachadran M.T."/>
            <person name="Sivarajan S.R."/>
            <person name="Patrignani A."/>
            <person name="Gruter S."/>
            <person name="Poveda L."/>
            <person name="Shimizu-Inatsugi R."/>
            <person name="Baeten J."/>
            <person name="Francoijs K.J."/>
            <person name="Nataraja K.N."/>
            <person name="Reddy Y.A.N."/>
            <person name="Phadnis S."/>
            <person name="Ravikumar R.L."/>
            <person name="Schlapbach R."/>
            <person name="Sreeman S.M."/>
            <person name="Shimizu K.K."/>
        </authorList>
    </citation>
    <scope>NUCLEOTIDE SEQUENCE</scope>
</reference>
<dbReference type="EMBL" id="BQKI01000078">
    <property type="protein sequence ID" value="GJN25301.1"/>
    <property type="molecule type" value="Genomic_DNA"/>
</dbReference>
<keyword evidence="2" id="KW-0810">Translation regulation</keyword>
<dbReference type="PANTHER" id="PTHR12537">
    <property type="entry name" value="RNA BINDING PROTEIN PUMILIO-RELATED"/>
    <property type="match status" value="1"/>
</dbReference>
<dbReference type="GO" id="GO:0003729">
    <property type="term" value="F:mRNA binding"/>
    <property type="evidence" value="ECO:0007669"/>
    <property type="project" value="TreeGrafter"/>
</dbReference>
<evidence type="ECO:0000313" key="6">
    <source>
        <dbReference type="Proteomes" id="UP001054889"/>
    </source>
</evidence>
<dbReference type="GO" id="GO:0006417">
    <property type="term" value="P:regulation of translation"/>
    <property type="evidence" value="ECO:0007669"/>
    <property type="project" value="UniProtKB-KW"/>
</dbReference>
<proteinExistence type="predicted"/>
<dbReference type="InterPro" id="IPR033133">
    <property type="entry name" value="PUM-HD"/>
</dbReference>
<dbReference type="InterPro" id="IPR001313">
    <property type="entry name" value="Pumilio_RNA-bd_rpt"/>
</dbReference>
<feature type="repeat" description="Pumilio" evidence="3">
    <location>
        <begin position="461"/>
        <end position="496"/>
    </location>
</feature>
<dbReference type="InterPro" id="IPR016024">
    <property type="entry name" value="ARM-type_fold"/>
</dbReference>
<evidence type="ECO:0000256" key="1">
    <source>
        <dbReference type="ARBA" id="ARBA00022737"/>
    </source>
</evidence>
<sequence length="611" mass="68627">MEELQSNQDCSRFGAFVQLEEEIHQRNSGSQAARGYLNGRRPLPSEFATYDMSMVGSNQHFQCFSHSGSLHDEQSLLSAFEDMNFRTGAADSSNNRRTAALTNGHCPSGRRDFILNQPHVSVTHQDEFIPIQLSAAYANQKIDELAFEDREQAYSFPPHLGSRSSRQPNYDSMFSIPYHPSTASASPFQGHCYVDGQSSMYAPYDQGSNFLVRHDMGTQPFFVMQPHYAYPQMQQVSELDVARNRKSNQQASVFTPTNGASYYLGITNFHELGTGDPYLNGATIQKSNARLNSTFVDRFPSTSYIDGSCGSGDFCQFRQQEKAACPCGPGFSHHRFTGKGNNTMSYQERILMRPDSANPAKSIKFSPSTNGCTDMDQRINGFDKNHLDIQSSDSMNLEWLKPQFLSSKLESAMESPQLTYNSVDEIVGRICTVAKDQNGCCFLRKVYTEGTQEDVENVFAEIIDHIGELMVDPFAHYLVLKILDECSNDQRLRIICEITKVPVDLLKISCNMHGTRVVQKIIETINTPEQALKIVSALSAGTMRLMTDPNGCHVVHRCLQKLLPEHKAGAQLTAFVEAIRPHTATLQSNIFGKKVLQRTYLRNKQHRFDMI</sequence>
<dbReference type="AlphaFoldDB" id="A0AAV5ERU5"/>
<dbReference type="Proteomes" id="UP001054889">
    <property type="component" value="Unassembled WGS sequence"/>
</dbReference>
<dbReference type="GO" id="GO:0005737">
    <property type="term" value="C:cytoplasm"/>
    <property type="evidence" value="ECO:0007669"/>
    <property type="project" value="TreeGrafter"/>
</dbReference>
<evidence type="ECO:0000259" key="4">
    <source>
        <dbReference type="PROSITE" id="PS50303"/>
    </source>
</evidence>
<feature type="repeat" description="Pumilio" evidence="3">
    <location>
        <begin position="497"/>
        <end position="536"/>
    </location>
</feature>
<dbReference type="SUPFAM" id="SSF48371">
    <property type="entry name" value="ARM repeat"/>
    <property type="match status" value="1"/>
</dbReference>
<evidence type="ECO:0000256" key="2">
    <source>
        <dbReference type="ARBA" id="ARBA00022845"/>
    </source>
</evidence>
<reference evidence="5" key="2">
    <citation type="submission" date="2021-12" db="EMBL/GenBank/DDBJ databases">
        <title>Resequencing data analysis of finger millet.</title>
        <authorList>
            <person name="Hatakeyama M."/>
            <person name="Aluri S."/>
            <person name="Balachadran M.T."/>
            <person name="Sivarajan S.R."/>
            <person name="Poveda L."/>
            <person name="Shimizu-Inatsugi R."/>
            <person name="Schlapbach R."/>
            <person name="Sreeman S.M."/>
            <person name="Shimizu K.K."/>
        </authorList>
    </citation>
    <scope>NUCLEOTIDE SEQUENCE</scope>
</reference>
<name>A0AAV5ERU5_ELECO</name>
<dbReference type="SMART" id="SM00025">
    <property type="entry name" value="Pumilio"/>
    <property type="match status" value="4"/>
</dbReference>
<organism evidence="5 6">
    <name type="scientific">Eleusine coracana subsp. coracana</name>
    <dbReference type="NCBI Taxonomy" id="191504"/>
    <lineage>
        <taxon>Eukaryota</taxon>
        <taxon>Viridiplantae</taxon>
        <taxon>Streptophyta</taxon>
        <taxon>Embryophyta</taxon>
        <taxon>Tracheophyta</taxon>
        <taxon>Spermatophyta</taxon>
        <taxon>Magnoliopsida</taxon>
        <taxon>Liliopsida</taxon>
        <taxon>Poales</taxon>
        <taxon>Poaceae</taxon>
        <taxon>PACMAD clade</taxon>
        <taxon>Chloridoideae</taxon>
        <taxon>Cynodonteae</taxon>
        <taxon>Eleusininae</taxon>
        <taxon>Eleusine</taxon>
    </lineage>
</organism>
<evidence type="ECO:0000256" key="3">
    <source>
        <dbReference type="PROSITE-ProRule" id="PRU00317"/>
    </source>
</evidence>
<comment type="caution">
    <text evidence="5">The sequence shown here is derived from an EMBL/GenBank/DDBJ whole genome shotgun (WGS) entry which is preliminary data.</text>
</comment>
<dbReference type="PROSITE" id="PS50302">
    <property type="entry name" value="PUM"/>
    <property type="match status" value="2"/>
</dbReference>
<accession>A0AAV5ERU5</accession>
<feature type="domain" description="PUM-HD" evidence="4">
    <location>
        <begin position="404"/>
        <end position="611"/>
    </location>
</feature>
<protein>
    <recommendedName>
        <fullName evidence="4">PUM-HD domain-containing protein</fullName>
    </recommendedName>
</protein>
<keyword evidence="6" id="KW-1185">Reference proteome</keyword>
<dbReference type="Gene3D" id="1.25.10.10">
    <property type="entry name" value="Leucine-rich Repeat Variant"/>
    <property type="match status" value="1"/>
</dbReference>
<gene>
    <name evidence="5" type="primary">gb13110</name>
    <name evidence="5" type="ORF">PR202_gb13110</name>
</gene>
<evidence type="ECO:0000313" key="5">
    <source>
        <dbReference type="EMBL" id="GJN25301.1"/>
    </source>
</evidence>
<dbReference type="Pfam" id="PF00806">
    <property type="entry name" value="PUF"/>
    <property type="match status" value="4"/>
</dbReference>
<keyword evidence="1" id="KW-0677">Repeat</keyword>
<dbReference type="InterPro" id="IPR011989">
    <property type="entry name" value="ARM-like"/>
</dbReference>
<dbReference type="PANTHER" id="PTHR12537:SF147">
    <property type="entry name" value="PUMILIO HOMOLOG 12"/>
    <property type="match status" value="1"/>
</dbReference>